<dbReference type="RefSeq" id="WP_073611494.1">
    <property type="nucleotide sequence ID" value="NZ_FRFE01000001.1"/>
</dbReference>
<evidence type="ECO:0000256" key="2">
    <source>
        <dbReference type="ARBA" id="ARBA00022777"/>
    </source>
</evidence>
<dbReference type="SUPFAM" id="SSF53613">
    <property type="entry name" value="Ribokinase-like"/>
    <property type="match status" value="1"/>
</dbReference>
<dbReference type="InterPro" id="IPR029056">
    <property type="entry name" value="Ribokinase-like"/>
</dbReference>
<proteinExistence type="predicted"/>
<evidence type="ECO:0000256" key="1">
    <source>
        <dbReference type="ARBA" id="ARBA00022679"/>
    </source>
</evidence>
<dbReference type="GO" id="GO:0005829">
    <property type="term" value="C:cytosol"/>
    <property type="evidence" value="ECO:0007669"/>
    <property type="project" value="TreeGrafter"/>
</dbReference>
<dbReference type="Proteomes" id="UP000184603">
    <property type="component" value="Unassembled WGS sequence"/>
</dbReference>
<dbReference type="STRING" id="1121416.SAMN02745220_00116"/>
<evidence type="ECO:0000313" key="5">
    <source>
        <dbReference type="Proteomes" id="UP000184603"/>
    </source>
</evidence>
<feature type="domain" description="Carbohydrate kinase PfkB" evidence="3">
    <location>
        <begin position="35"/>
        <end position="317"/>
    </location>
</feature>
<reference evidence="4 5" key="1">
    <citation type="submission" date="2016-12" db="EMBL/GenBank/DDBJ databases">
        <authorList>
            <person name="Song W.-J."/>
            <person name="Kurnit D.M."/>
        </authorList>
    </citation>
    <scope>NUCLEOTIDE SEQUENCE [LARGE SCALE GENOMIC DNA]</scope>
    <source>
        <strain evidence="4 5">DSM 18488</strain>
    </source>
</reference>
<protein>
    <submittedName>
        <fullName evidence="4">Sugar or nucleoside kinase, ribokinase family</fullName>
    </submittedName>
</protein>
<dbReference type="InterPro" id="IPR011611">
    <property type="entry name" value="PfkB_dom"/>
</dbReference>
<gene>
    <name evidence="4" type="ORF">SAMN02745220_00116</name>
</gene>
<dbReference type="AlphaFoldDB" id="A0A1M7XVQ1"/>
<dbReference type="GO" id="GO:0016301">
    <property type="term" value="F:kinase activity"/>
    <property type="evidence" value="ECO:0007669"/>
    <property type="project" value="UniProtKB-KW"/>
</dbReference>
<evidence type="ECO:0000259" key="3">
    <source>
        <dbReference type="Pfam" id="PF00294"/>
    </source>
</evidence>
<organism evidence="4 5">
    <name type="scientific">Desulfopila aestuarii DSM 18488</name>
    <dbReference type="NCBI Taxonomy" id="1121416"/>
    <lineage>
        <taxon>Bacteria</taxon>
        <taxon>Pseudomonadati</taxon>
        <taxon>Thermodesulfobacteriota</taxon>
        <taxon>Desulfobulbia</taxon>
        <taxon>Desulfobulbales</taxon>
        <taxon>Desulfocapsaceae</taxon>
        <taxon>Desulfopila</taxon>
    </lineage>
</organism>
<dbReference type="OrthoDB" id="9813569at2"/>
<sequence length="338" mass="36077">MGGNSVLCGGCWLVDKPKVVDHWPDEETVAVILEETIQGGGPGMNLAVNLRRLGGTFPLAGIGVVGNDAEGHYILDRCRAYDIDASRIAIQEKAQTSYTDVLTNKINGKRTFFHSQGANALLTPESFANYPSDVRLFHLGAPGIHDGMDVPWGDDANGWVYVLRKAKAAGLRTNMELISLQPKRLRELARPCLPYLDTMVINDLEVGALAGEVTASHGETDVEAVKRAAYKVLDLGVRDLVAVHFPRGCVVAVKGEVPIVHPSTKVPKEAILCSVGAGDAFASGFIFGLLEGLSMTETIRLGHAAAGECLCSLSTNEAIGTAAECLAQADAWGWRETI</sequence>
<keyword evidence="5" id="KW-1185">Reference proteome</keyword>
<accession>A0A1M7XVQ1</accession>
<dbReference type="Pfam" id="PF00294">
    <property type="entry name" value="PfkB"/>
    <property type="match status" value="1"/>
</dbReference>
<dbReference type="PANTHER" id="PTHR10584">
    <property type="entry name" value="SUGAR KINASE"/>
    <property type="match status" value="1"/>
</dbReference>
<evidence type="ECO:0000313" key="4">
    <source>
        <dbReference type="EMBL" id="SHO42721.1"/>
    </source>
</evidence>
<dbReference type="PANTHER" id="PTHR10584:SF166">
    <property type="entry name" value="RIBOKINASE"/>
    <property type="match status" value="1"/>
</dbReference>
<keyword evidence="1" id="KW-0808">Transferase</keyword>
<dbReference type="EMBL" id="FRFE01000001">
    <property type="protein sequence ID" value="SHO42721.1"/>
    <property type="molecule type" value="Genomic_DNA"/>
</dbReference>
<dbReference type="Gene3D" id="3.40.1190.20">
    <property type="match status" value="1"/>
</dbReference>
<keyword evidence="2 4" id="KW-0418">Kinase</keyword>
<name>A0A1M7XVQ1_9BACT</name>